<proteinExistence type="predicted"/>
<dbReference type="Proteomes" id="UP000024635">
    <property type="component" value="Unassembled WGS sequence"/>
</dbReference>
<gene>
    <name evidence="2" type="primary">Acey_s0004.g1995</name>
    <name evidence="2" type="ORF">Y032_0004g1995</name>
</gene>
<dbReference type="EMBL" id="JARK01001340">
    <property type="protein sequence ID" value="EYC31171.1"/>
    <property type="molecule type" value="Genomic_DNA"/>
</dbReference>
<evidence type="ECO:0000313" key="3">
    <source>
        <dbReference type="Proteomes" id="UP000024635"/>
    </source>
</evidence>
<dbReference type="OrthoDB" id="10483990at2759"/>
<keyword evidence="1" id="KW-0812">Transmembrane</keyword>
<evidence type="ECO:0000256" key="1">
    <source>
        <dbReference type="SAM" id="Phobius"/>
    </source>
</evidence>
<protein>
    <submittedName>
        <fullName evidence="2">Uncharacterized protein</fullName>
    </submittedName>
</protein>
<sequence length="75" mass="8612">MFRIFSLRSLSSFDSCFAETKEGSTTNHGTNSDTMLVHLFLLFFLAGAATSSIPAEYFRFRRLDFPDFTRDEVMI</sequence>
<keyword evidence="1" id="KW-1133">Transmembrane helix</keyword>
<evidence type="ECO:0000313" key="2">
    <source>
        <dbReference type="EMBL" id="EYC31171.1"/>
    </source>
</evidence>
<reference evidence="3" key="1">
    <citation type="journal article" date="2015" name="Nat. Genet.">
        <title>The genome and transcriptome of the zoonotic hookworm Ancylostoma ceylanicum identify infection-specific gene families.</title>
        <authorList>
            <person name="Schwarz E.M."/>
            <person name="Hu Y."/>
            <person name="Antoshechkin I."/>
            <person name="Miller M.M."/>
            <person name="Sternberg P.W."/>
            <person name="Aroian R.V."/>
        </authorList>
    </citation>
    <scope>NUCLEOTIDE SEQUENCE</scope>
    <source>
        <strain evidence="3">HY135</strain>
    </source>
</reference>
<name>A0A016VV29_9BILA</name>
<keyword evidence="1" id="KW-0472">Membrane</keyword>
<feature type="transmembrane region" description="Helical" evidence="1">
    <location>
        <begin position="34"/>
        <end position="53"/>
    </location>
</feature>
<keyword evidence="3" id="KW-1185">Reference proteome</keyword>
<dbReference type="AlphaFoldDB" id="A0A016VV29"/>
<accession>A0A016VV29</accession>
<organism evidence="2 3">
    <name type="scientific">Ancylostoma ceylanicum</name>
    <dbReference type="NCBI Taxonomy" id="53326"/>
    <lineage>
        <taxon>Eukaryota</taxon>
        <taxon>Metazoa</taxon>
        <taxon>Ecdysozoa</taxon>
        <taxon>Nematoda</taxon>
        <taxon>Chromadorea</taxon>
        <taxon>Rhabditida</taxon>
        <taxon>Rhabditina</taxon>
        <taxon>Rhabditomorpha</taxon>
        <taxon>Strongyloidea</taxon>
        <taxon>Ancylostomatidae</taxon>
        <taxon>Ancylostomatinae</taxon>
        <taxon>Ancylostoma</taxon>
    </lineage>
</organism>
<comment type="caution">
    <text evidence="2">The sequence shown here is derived from an EMBL/GenBank/DDBJ whole genome shotgun (WGS) entry which is preliminary data.</text>
</comment>